<dbReference type="Pfam" id="PF08244">
    <property type="entry name" value="Glyco_hydro_32C"/>
    <property type="match status" value="1"/>
</dbReference>
<dbReference type="GO" id="GO:0016787">
    <property type="term" value="F:hydrolase activity"/>
    <property type="evidence" value="ECO:0007669"/>
    <property type="project" value="UniProtKB-KW"/>
</dbReference>
<protein>
    <submittedName>
        <fullName evidence="2">Glycosyl hydrolases family 32 C terminal</fullName>
    </submittedName>
</protein>
<organism evidence="2 3">
    <name type="scientific">Azotobacter beijerinckii</name>
    <dbReference type="NCBI Taxonomy" id="170623"/>
    <lineage>
        <taxon>Bacteria</taxon>
        <taxon>Pseudomonadati</taxon>
        <taxon>Pseudomonadota</taxon>
        <taxon>Gammaproteobacteria</taxon>
        <taxon>Pseudomonadales</taxon>
        <taxon>Pseudomonadaceae</taxon>
        <taxon>Azotobacter</taxon>
    </lineage>
</organism>
<dbReference type="PANTHER" id="PTHR43101:SF1">
    <property type="entry name" value="BETA-FRUCTOSIDASE"/>
    <property type="match status" value="1"/>
</dbReference>
<dbReference type="InterPro" id="IPR051214">
    <property type="entry name" value="GH32_Enzymes"/>
</dbReference>
<feature type="domain" description="Glycosyl hydrolase family 32 C-terminal" evidence="1">
    <location>
        <begin position="3"/>
        <end position="66"/>
    </location>
</feature>
<dbReference type="Gene3D" id="2.60.120.560">
    <property type="entry name" value="Exo-inulinase, domain 1"/>
    <property type="match status" value="1"/>
</dbReference>
<dbReference type="InterPro" id="IPR013320">
    <property type="entry name" value="ConA-like_dom_sf"/>
</dbReference>
<gene>
    <name evidence="2" type="ORF">SAMN04244572_04577</name>
</gene>
<dbReference type="PANTHER" id="PTHR43101">
    <property type="entry name" value="BETA-FRUCTOSIDASE"/>
    <property type="match status" value="1"/>
</dbReference>
<name>A0A1H7A2L2_9GAMM</name>
<dbReference type="EMBL" id="FNYQ01000148">
    <property type="protein sequence ID" value="SEJ58664.1"/>
    <property type="molecule type" value="Genomic_DNA"/>
</dbReference>
<dbReference type="Proteomes" id="UP000199250">
    <property type="component" value="Unassembled WGS sequence"/>
</dbReference>
<dbReference type="AlphaFoldDB" id="A0A1H7A2L2"/>
<accession>A0A1H7A2L2</accession>
<sequence length="72" mass="7925">MRSVPVALGHTRIALRIFLDRSSIEVFVDDGTYTLSSRIYPRPDSLGVRAFAVNGRGTFGEGTAWNLADLKL</sequence>
<evidence type="ECO:0000259" key="1">
    <source>
        <dbReference type="Pfam" id="PF08244"/>
    </source>
</evidence>
<reference evidence="2 3" key="1">
    <citation type="submission" date="2016-10" db="EMBL/GenBank/DDBJ databases">
        <authorList>
            <person name="de Groot N.N."/>
        </authorList>
    </citation>
    <scope>NUCLEOTIDE SEQUENCE [LARGE SCALE GENOMIC DNA]</scope>
    <source>
        <strain evidence="2 3">DSM 373</strain>
    </source>
</reference>
<dbReference type="SUPFAM" id="SSF49899">
    <property type="entry name" value="Concanavalin A-like lectins/glucanases"/>
    <property type="match status" value="1"/>
</dbReference>
<dbReference type="InterPro" id="IPR013189">
    <property type="entry name" value="Glyco_hydro_32_C"/>
</dbReference>
<proteinExistence type="predicted"/>
<evidence type="ECO:0000313" key="2">
    <source>
        <dbReference type="EMBL" id="SEJ58664.1"/>
    </source>
</evidence>
<evidence type="ECO:0000313" key="3">
    <source>
        <dbReference type="Proteomes" id="UP000199250"/>
    </source>
</evidence>
<keyword evidence="2" id="KW-0378">Hydrolase</keyword>